<feature type="region of interest" description="Disordered" evidence="1">
    <location>
        <begin position="104"/>
        <end position="129"/>
    </location>
</feature>
<dbReference type="AlphaFoldDB" id="A0AA43TNJ6"/>
<comment type="caution">
    <text evidence="3">The sequence shown here is derived from an EMBL/GenBank/DDBJ whole genome shotgun (WGS) entry which is preliminary data.</text>
</comment>
<keyword evidence="4" id="KW-1185">Reference proteome</keyword>
<organism evidence="3 4">
    <name type="scientific">Ramalina farinacea</name>
    <dbReference type="NCBI Taxonomy" id="258253"/>
    <lineage>
        <taxon>Eukaryota</taxon>
        <taxon>Fungi</taxon>
        <taxon>Dikarya</taxon>
        <taxon>Ascomycota</taxon>
        <taxon>Pezizomycotina</taxon>
        <taxon>Lecanoromycetes</taxon>
        <taxon>OSLEUM clade</taxon>
        <taxon>Lecanoromycetidae</taxon>
        <taxon>Lecanorales</taxon>
        <taxon>Lecanorineae</taxon>
        <taxon>Ramalinaceae</taxon>
        <taxon>Ramalina</taxon>
    </lineage>
</organism>
<evidence type="ECO:0000313" key="3">
    <source>
        <dbReference type="EMBL" id="MDI1485536.1"/>
    </source>
</evidence>
<dbReference type="Pfam" id="PF00651">
    <property type="entry name" value="BTB"/>
    <property type="match status" value="1"/>
</dbReference>
<dbReference type="Gene3D" id="3.30.710.10">
    <property type="entry name" value="Potassium Channel Kv1.1, Chain A"/>
    <property type="match status" value="1"/>
</dbReference>
<dbReference type="PANTHER" id="PTHR47843:SF5">
    <property type="entry name" value="BTB_POZ DOMAIN PROTEIN"/>
    <property type="match status" value="1"/>
</dbReference>
<sequence length="242" mass="27341">MTIKTSEGMIRVHKDVFCLTSPVIAKAMEGQFVESQEDCFDLSHEDPEIISRFVEFCYLSRYETVERVQQIGFDLSLTKDDDGIVQYIGPTAVQRPNLPILSRSSERGASSRLPPRPSPTARGPDAQESAKKTALILNAARLRLDVSMWAMGDLYDVQHLKSYAVGQLNTRLSALWEQGNSPSLILDIVQPVYECTFSINDDLRIMLVQSLRKFKRAIGREPLLRSRFEALTKSNNELMTDL</sequence>
<protein>
    <recommendedName>
        <fullName evidence="2">BTB domain-containing protein</fullName>
    </recommendedName>
</protein>
<dbReference type="InterPro" id="IPR000210">
    <property type="entry name" value="BTB/POZ_dom"/>
</dbReference>
<name>A0AA43TNJ6_9LECA</name>
<gene>
    <name evidence="3" type="ORF">OHK93_000674</name>
</gene>
<dbReference type="Proteomes" id="UP001161017">
    <property type="component" value="Unassembled WGS sequence"/>
</dbReference>
<dbReference type="PANTHER" id="PTHR47843">
    <property type="entry name" value="BTB DOMAIN-CONTAINING PROTEIN-RELATED"/>
    <property type="match status" value="1"/>
</dbReference>
<accession>A0AA43TNJ6</accession>
<dbReference type="SUPFAM" id="SSF54695">
    <property type="entry name" value="POZ domain"/>
    <property type="match status" value="1"/>
</dbReference>
<dbReference type="CDD" id="cd18186">
    <property type="entry name" value="BTB_POZ_ZBTB_KLHL-like"/>
    <property type="match status" value="1"/>
</dbReference>
<evidence type="ECO:0000256" key="1">
    <source>
        <dbReference type="SAM" id="MobiDB-lite"/>
    </source>
</evidence>
<proteinExistence type="predicted"/>
<dbReference type="InterPro" id="IPR011333">
    <property type="entry name" value="SKP1/BTB/POZ_sf"/>
</dbReference>
<feature type="non-terminal residue" evidence="3">
    <location>
        <position position="242"/>
    </location>
</feature>
<feature type="domain" description="BTB" evidence="2">
    <location>
        <begin position="2"/>
        <end position="64"/>
    </location>
</feature>
<dbReference type="EMBL" id="JAPUFD010000001">
    <property type="protein sequence ID" value="MDI1485536.1"/>
    <property type="molecule type" value="Genomic_DNA"/>
</dbReference>
<reference evidence="3" key="1">
    <citation type="journal article" date="2023" name="Genome Biol. Evol.">
        <title>First Whole Genome Sequence and Flow Cytometry Genome Size Data for the Lichen-Forming Fungus Ramalina farinacea (Ascomycota).</title>
        <authorList>
            <person name="Llewellyn T."/>
            <person name="Mian S."/>
            <person name="Hill R."/>
            <person name="Leitch I.J."/>
            <person name="Gaya E."/>
        </authorList>
    </citation>
    <scope>NUCLEOTIDE SEQUENCE</scope>
    <source>
        <strain evidence="3">LIQ254RAFAR</strain>
    </source>
</reference>
<evidence type="ECO:0000313" key="4">
    <source>
        <dbReference type="Proteomes" id="UP001161017"/>
    </source>
</evidence>
<evidence type="ECO:0000259" key="2">
    <source>
        <dbReference type="Pfam" id="PF00651"/>
    </source>
</evidence>